<name>A0A1Y2EQY6_9FUNG</name>
<gene>
    <name evidence="2" type="ORF">LY90DRAFT_163334</name>
</gene>
<dbReference type="Proteomes" id="UP000193920">
    <property type="component" value="Unassembled WGS sequence"/>
</dbReference>
<reference evidence="2 3" key="1">
    <citation type="submission" date="2016-08" db="EMBL/GenBank/DDBJ databases">
        <title>A Parts List for Fungal Cellulosomes Revealed by Comparative Genomics.</title>
        <authorList>
            <consortium name="DOE Joint Genome Institute"/>
            <person name="Haitjema C.H."/>
            <person name="Gilmore S.P."/>
            <person name="Henske J.K."/>
            <person name="Solomon K.V."/>
            <person name="De Groot R."/>
            <person name="Kuo A."/>
            <person name="Mondo S.J."/>
            <person name="Salamov A.A."/>
            <person name="Labutti K."/>
            <person name="Zhao Z."/>
            <person name="Chiniquy J."/>
            <person name="Barry K."/>
            <person name="Brewer H.M."/>
            <person name="Purvine S.O."/>
            <person name="Wright A.T."/>
            <person name="Boxma B."/>
            <person name="Van Alen T."/>
            <person name="Hackstein J.H."/>
            <person name="Baker S.E."/>
            <person name="Grigoriev I.V."/>
            <person name="O'Malley M.A."/>
        </authorList>
    </citation>
    <scope>NUCLEOTIDE SEQUENCE [LARGE SCALE GENOMIC DNA]</scope>
    <source>
        <strain evidence="2 3">G1</strain>
    </source>
</reference>
<evidence type="ECO:0000313" key="2">
    <source>
        <dbReference type="EMBL" id="ORY73947.1"/>
    </source>
</evidence>
<sequence length="203" mass="23932">MFDPYKFDEEKNMMKKYNFYQCSVDMLKKKIENIEQQRDSENKNTIEEGNIIISEINNLRKEVIEKRIEIGKLEKEIEKYNRQISSQAHRKLYRRSEKLKLLPDIPRDNSLVVKEPIKESNVNKNKKSNKASTLHKEEKMPLFSIQQSKKNEFNNNNNKLEFNITIDSKNNNILVCDLDNNTNNNNTNIIQRSGPNPTLVSNV</sequence>
<evidence type="ECO:0000256" key="1">
    <source>
        <dbReference type="SAM" id="Coils"/>
    </source>
</evidence>
<proteinExistence type="predicted"/>
<dbReference type="AlphaFoldDB" id="A0A1Y2EQY6"/>
<accession>A0A1Y2EQY6</accession>
<protein>
    <submittedName>
        <fullName evidence="2">Uncharacterized protein</fullName>
    </submittedName>
</protein>
<organism evidence="2 3">
    <name type="scientific">Neocallimastix californiae</name>
    <dbReference type="NCBI Taxonomy" id="1754190"/>
    <lineage>
        <taxon>Eukaryota</taxon>
        <taxon>Fungi</taxon>
        <taxon>Fungi incertae sedis</taxon>
        <taxon>Chytridiomycota</taxon>
        <taxon>Chytridiomycota incertae sedis</taxon>
        <taxon>Neocallimastigomycetes</taxon>
        <taxon>Neocallimastigales</taxon>
        <taxon>Neocallimastigaceae</taxon>
        <taxon>Neocallimastix</taxon>
    </lineage>
</organism>
<keyword evidence="3" id="KW-1185">Reference proteome</keyword>
<dbReference type="EMBL" id="MCOG01000031">
    <property type="protein sequence ID" value="ORY73947.1"/>
    <property type="molecule type" value="Genomic_DNA"/>
</dbReference>
<evidence type="ECO:0000313" key="3">
    <source>
        <dbReference type="Proteomes" id="UP000193920"/>
    </source>
</evidence>
<feature type="coiled-coil region" evidence="1">
    <location>
        <begin position="17"/>
        <end position="90"/>
    </location>
</feature>
<dbReference type="OrthoDB" id="10579540at2759"/>
<keyword evidence="1" id="KW-0175">Coiled coil</keyword>
<comment type="caution">
    <text evidence="2">The sequence shown here is derived from an EMBL/GenBank/DDBJ whole genome shotgun (WGS) entry which is preliminary data.</text>
</comment>